<dbReference type="Gene3D" id="1.10.10.2910">
    <property type="match status" value="1"/>
</dbReference>
<name>A0ABT7HKX4_9FUSO</name>
<proteinExistence type="predicted"/>
<protein>
    <submittedName>
        <fullName evidence="2">ImmA/IrrE family metallo-endopeptidase</fullName>
    </submittedName>
</protein>
<dbReference type="RefSeq" id="WP_285153573.1">
    <property type="nucleotide sequence ID" value="NZ_JASSPP010000014.1"/>
</dbReference>
<gene>
    <name evidence="2" type="ORF">QQA45_06815</name>
</gene>
<evidence type="ECO:0000313" key="3">
    <source>
        <dbReference type="Proteomes" id="UP001225134"/>
    </source>
</evidence>
<comment type="caution">
    <text evidence="2">The sequence shown here is derived from an EMBL/GenBank/DDBJ whole genome shotgun (WGS) entry which is preliminary data.</text>
</comment>
<sequence length="181" mass="21150">MVIDISGYIANPLSRKDLRKISYEFRKLFGFENKMNFPIVQVIELLSNKGVFNLEICSVDGMGTKYGETIPSEKLIKLREDIYDKAYKGDGFSRSTCSHELLHLLKHREETVSFCRKEDDLIKRRAYEDPEWQANCFSGELLVPKHLVKGMMIDEIVEKCNVTPSMADYQYKKYEEEGWEE</sequence>
<evidence type="ECO:0000259" key="1">
    <source>
        <dbReference type="Pfam" id="PF06114"/>
    </source>
</evidence>
<dbReference type="EMBL" id="JASSPP010000014">
    <property type="protein sequence ID" value="MDK9581189.1"/>
    <property type="molecule type" value="Genomic_DNA"/>
</dbReference>
<evidence type="ECO:0000313" key="2">
    <source>
        <dbReference type="EMBL" id="MDK9581189.1"/>
    </source>
</evidence>
<dbReference type="InterPro" id="IPR010359">
    <property type="entry name" value="IrrE_HExxH"/>
</dbReference>
<reference evidence="2 3" key="1">
    <citation type="submission" date="2023-06" db="EMBL/GenBank/DDBJ databases">
        <title>Antibody response to the Sneathia vaginalis cytopathogenic toxin A during pregnancy.</title>
        <authorList>
            <person name="Mccoy Z.T."/>
            <person name="Serrano M.G."/>
            <person name="Spaine K."/>
            <person name="Edwards D.J."/>
            <person name="Buck G.A."/>
            <person name="Jefferson K."/>
        </authorList>
    </citation>
    <scope>NUCLEOTIDE SEQUENCE [LARGE SCALE GENOMIC DNA]</scope>
    <source>
        <strain evidence="2 3">CCUG 42621</strain>
    </source>
</reference>
<keyword evidence="3" id="KW-1185">Reference proteome</keyword>
<organism evidence="2 3">
    <name type="scientific">Sneathia sanguinegens</name>
    <dbReference type="NCBI Taxonomy" id="40543"/>
    <lineage>
        <taxon>Bacteria</taxon>
        <taxon>Fusobacteriati</taxon>
        <taxon>Fusobacteriota</taxon>
        <taxon>Fusobacteriia</taxon>
        <taxon>Fusobacteriales</taxon>
        <taxon>Leptotrichiaceae</taxon>
        <taxon>Sneathia</taxon>
    </lineage>
</organism>
<dbReference type="Proteomes" id="UP001225134">
    <property type="component" value="Unassembled WGS sequence"/>
</dbReference>
<feature type="domain" description="IrrE N-terminal-like" evidence="1">
    <location>
        <begin position="88"/>
        <end position="149"/>
    </location>
</feature>
<accession>A0ABT7HKX4</accession>
<dbReference type="Pfam" id="PF06114">
    <property type="entry name" value="Peptidase_M78"/>
    <property type="match status" value="1"/>
</dbReference>